<dbReference type="Proteomes" id="UP000887574">
    <property type="component" value="Unplaced"/>
</dbReference>
<keyword evidence="1" id="KW-1185">Reference proteome</keyword>
<dbReference type="AlphaFoldDB" id="A0A915CVE7"/>
<evidence type="ECO:0000313" key="2">
    <source>
        <dbReference type="WBParaSite" id="jg13025"/>
    </source>
</evidence>
<protein>
    <submittedName>
        <fullName evidence="2">Uncharacterized protein</fullName>
    </submittedName>
</protein>
<name>A0A915CVE7_9BILA</name>
<accession>A0A915CVE7</accession>
<sequence length="316" mass="35069">MTTGEAFCFGSNANGQFKQINYQYFSQPTPLKLGSECCIVDLGAIKDTISVCVMGTPSGANHTAFHFSKYHSLAMDSPTTQLEVSGYPVSIQPVRDGDVVVVGCLEGNSASEATADLFKATQACKTAVTLLGLLDRILEQNKAHGGHQEEVGLNLLHYFKQALLRWSMVLSSLVQDLRQSMLQGQASQKANNLGTVYKRNGGAAKFEQDEVMSALIKLHFCFVDVVGYGSFYDLDIGPDLESYIERLSLDYEAESSKIYRRLKNLFQLPFKNFSQIRHLVGISQAVSLRRGFTVAHLEALNLSYKMVAEWWQKIIK</sequence>
<organism evidence="1 2">
    <name type="scientific">Ditylenchus dipsaci</name>
    <dbReference type="NCBI Taxonomy" id="166011"/>
    <lineage>
        <taxon>Eukaryota</taxon>
        <taxon>Metazoa</taxon>
        <taxon>Ecdysozoa</taxon>
        <taxon>Nematoda</taxon>
        <taxon>Chromadorea</taxon>
        <taxon>Rhabditida</taxon>
        <taxon>Tylenchina</taxon>
        <taxon>Tylenchomorpha</taxon>
        <taxon>Sphaerularioidea</taxon>
        <taxon>Anguinidae</taxon>
        <taxon>Anguininae</taxon>
        <taxon>Ditylenchus</taxon>
    </lineage>
</organism>
<proteinExistence type="predicted"/>
<dbReference type="WBParaSite" id="jg13025">
    <property type="protein sequence ID" value="jg13025"/>
    <property type="gene ID" value="jg13025"/>
</dbReference>
<reference evidence="2" key="1">
    <citation type="submission" date="2022-11" db="UniProtKB">
        <authorList>
            <consortium name="WormBaseParasite"/>
        </authorList>
    </citation>
    <scope>IDENTIFICATION</scope>
</reference>
<evidence type="ECO:0000313" key="1">
    <source>
        <dbReference type="Proteomes" id="UP000887574"/>
    </source>
</evidence>